<dbReference type="GO" id="GO:0016787">
    <property type="term" value="F:hydrolase activity"/>
    <property type="evidence" value="ECO:0007669"/>
    <property type="project" value="UniProtKB-KW"/>
</dbReference>
<protein>
    <submittedName>
        <fullName evidence="1">Alpha/beta hydrolase</fullName>
    </submittedName>
</protein>
<dbReference type="EMBL" id="QWED01000520">
    <property type="protein sequence ID" value="RIJ05084.1"/>
    <property type="molecule type" value="Genomic_DNA"/>
</dbReference>
<evidence type="ECO:0000313" key="1">
    <source>
        <dbReference type="EMBL" id="RIJ05084.1"/>
    </source>
</evidence>
<comment type="caution">
    <text evidence="1">The sequence shown here is derived from an EMBL/GenBank/DDBJ whole genome shotgun (WGS) entry which is preliminary data.</text>
</comment>
<feature type="non-terminal residue" evidence="1">
    <location>
        <position position="1"/>
    </location>
</feature>
<proteinExistence type="predicted"/>
<evidence type="ECO:0000313" key="2">
    <source>
        <dbReference type="Proteomes" id="UP000265361"/>
    </source>
</evidence>
<accession>A0A399PFB9</accession>
<keyword evidence="1" id="KW-0378">Hydrolase</keyword>
<sequence>DRVPDADLVIRPGDGHIAVLRGAADALARLRARIATA</sequence>
<dbReference type="Proteomes" id="UP000265361">
    <property type="component" value="Unassembled WGS sequence"/>
</dbReference>
<name>A0A399PFB9_9MICO</name>
<organism evidence="1 2">
    <name type="scientific">Clavibacter nebraskensis</name>
    <dbReference type="NCBI Taxonomy" id="31963"/>
    <lineage>
        <taxon>Bacteria</taxon>
        <taxon>Bacillati</taxon>
        <taxon>Actinomycetota</taxon>
        <taxon>Actinomycetes</taxon>
        <taxon>Micrococcales</taxon>
        <taxon>Microbacteriaceae</taxon>
        <taxon>Clavibacter</taxon>
    </lineage>
</organism>
<dbReference type="AlphaFoldDB" id="A0A399PFB9"/>
<gene>
    <name evidence="1" type="ORF">DZF97_13305</name>
</gene>
<reference evidence="1 2" key="1">
    <citation type="submission" date="2018-08" db="EMBL/GenBank/DDBJ databases">
        <title>Genome Sequence of Clavibacter michiganensis Subspecies type strains, and the Atypical Peach-Colored Strains Isolated from Tomato.</title>
        <authorList>
            <person name="Osdaghi E."/>
            <person name="Portier P."/>
            <person name="Briand M."/>
            <person name="Jacques M.-A."/>
        </authorList>
    </citation>
    <scope>NUCLEOTIDE SEQUENCE [LARGE SCALE GENOMIC DNA]</scope>
    <source>
        <strain evidence="1 2">CFBP 7577</strain>
    </source>
</reference>